<feature type="compositionally biased region" description="Basic and acidic residues" evidence="1">
    <location>
        <begin position="304"/>
        <end position="327"/>
    </location>
</feature>
<evidence type="ECO:0000313" key="2">
    <source>
        <dbReference type="EMBL" id="KAK7204203.1"/>
    </source>
</evidence>
<organism evidence="2 3">
    <name type="scientific">Myxozyma melibiosi</name>
    <dbReference type="NCBI Taxonomy" id="54550"/>
    <lineage>
        <taxon>Eukaryota</taxon>
        <taxon>Fungi</taxon>
        <taxon>Dikarya</taxon>
        <taxon>Ascomycota</taxon>
        <taxon>Saccharomycotina</taxon>
        <taxon>Lipomycetes</taxon>
        <taxon>Lipomycetales</taxon>
        <taxon>Lipomycetaceae</taxon>
        <taxon>Myxozyma</taxon>
    </lineage>
</organism>
<dbReference type="Proteomes" id="UP001498771">
    <property type="component" value="Unassembled WGS sequence"/>
</dbReference>
<dbReference type="EMBL" id="JBBJBU010000009">
    <property type="protein sequence ID" value="KAK7204203.1"/>
    <property type="molecule type" value="Genomic_DNA"/>
</dbReference>
<gene>
    <name evidence="2" type="ORF">BZA70DRAFT_268604</name>
</gene>
<feature type="region of interest" description="Disordered" evidence="1">
    <location>
        <begin position="52"/>
        <end position="274"/>
    </location>
</feature>
<feature type="compositionally biased region" description="Acidic residues" evidence="1">
    <location>
        <begin position="101"/>
        <end position="114"/>
    </location>
</feature>
<proteinExistence type="predicted"/>
<feature type="compositionally biased region" description="Acidic residues" evidence="1">
    <location>
        <begin position="328"/>
        <end position="350"/>
    </location>
</feature>
<feature type="compositionally biased region" description="Polar residues" evidence="1">
    <location>
        <begin position="120"/>
        <end position="138"/>
    </location>
</feature>
<evidence type="ECO:0008006" key="4">
    <source>
        <dbReference type="Google" id="ProtNLM"/>
    </source>
</evidence>
<protein>
    <recommendedName>
        <fullName evidence="4">Transcription factor Iwr1 domain-containing protein</fullName>
    </recommendedName>
</protein>
<dbReference type="GeneID" id="90036686"/>
<reference evidence="2 3" key="1">
    <citation type="submission" date="2024-03" db="EMBL/GenBank/DDBJ databases">
        <title>Genome-scale model development and genomic sequencing of the oleaginous clade Lipomyces.</title>
        <authorList>
            <consortium name="Lawrence Berkeley National Laboratory"/>
            <person name="Czajka J.J."/>
            <person name="Han Y."/>
            <person name="Kim J."/>
            <person name="Mondo S.J."/>
            <person name="Hofstad B.A."/>
            <person name="Robles A."/>
            <person name="Haridas S."/>
            <person name="Riley R."/>
            <person name="LaButti K."/>
            <person name="Pangilinan J."/>
            <person name="Andreopoulos W."/>
            <person name="Lipzen A."/>
            <person name="Yan J."/>
            <person name="Wang M."/>
            <person name="Ng V."/>
            <person name="Grigoriev I.V."/>
            <person name="Spatafora J.W."/>
            <person name="Magnuson J.K."/>
            <person name="Baker S.E."/>
            <person name="Pomraning K.R."/>
        </authorList>
    </citation>
    <scope>NUCLEOTIDE SEQUENCE [LARGE SCALE GENOMIC DNA]</scope>
    <source>
        <strain evidence="2 3">Phaff 52-87</strain>
    </source>
</reference>
<comment type="caution">
    <text evidence="2">The sequence shown here is derived from an EMBL/GenBank/DDBJ whole genome shotgun (WGS) entry which is preliminary data.</text>
</comment>
<accession>A0ABR1F2Y1</accession>
<keyword evidence="3" id="KW-1185">Reference proteome</keyword>
<sequence length="426" mass="47414">MDPPLLLAQSASLRDSIGPTSLFAGARPLSPGVHIVPPLNPDSLKRKTRTLTTLRDLNNGNDADDDDDDDDDDDGDGDGDDDDDDEDIQNEVYYKPKLDTNGDEDDDYDDDDGYIVDNISSSVVNTQTDSWPINTGHQSRWPRILKALAGKNDEITPDTDMSRHKKSSKHSTHPDSADHPKRRRSSSCMPSNHRSEILLTIPAKQKSTSPSFPPASGFFSTHSPTALNPCSPKQRAARSRRAEPTRLRRSGYPGGWPSMADGEPADGKLTARTLGDDEDIDMMLSSELELDAQVIAPSGSEYFVLEREESERRRSRMTDSDSRRGSANDDEEEAEDEDDEQEDADDDSEYFQDFGSLLKSLSEDSEDLKQSERSSPKFFADTKQCDEEPIRVIERTFQDDAPVEYDYCSLDGDNGEGYQLVKEVIS</sequence>
<name>A0ABR1F2Y1_9ASCO</name>
<evidence type="ECO:0000313" key="3">
    <source>
        <dbReference type="Proteomes" id="UP001498771"/>
    </source>
</evidence>
<feature type="region of interest" description="Disordered" evidence="1">
    <location>
        <begin position="295"/>
        <end position="382"/>
    </location>
</feature>
<dbReference type="RefSeq" id="XP_064767236.1">
    <property type="nucleotide sequence ID" value="XM_064911174.1"/>
</dbReference>
<feature type="compositionally biased region" description="Acidic residues" evidence="1">
    <location>
        <begin position="62"/>
        <end position="89"/>
    </location>
</feature>
<evidence type="ECO:0000256" key="1">
    <source>
        <dbReference type="SAM" id="MobiDB-lite"/>
    </source>
</evidence>
<feature type="compositionally biased region" description="Low complexity" evidence="1">
    <location>
        <begin position="207"/>
        <end position="220"/>
    </location>
</feature>